<dbReference type="GO" id="GO:0005576">
    <property type="term" value="C:extracellular region"/>
    <property type="evidence" value="ECO:0007669"/>
    <property type="project" value="UniProtKB-SubCell"/>
</dbReference>
<dbReference type="InterPro" id="IPR016186">
    <property type="entry name" value="C-type_lectin-like/link_sf"/>
</dbReference>
<evidence type="ECO:0000256" key="1">
    <source>
        <dbReference type="ARBA" id="ARBA00004613"/>
    </source>
</evidence>
<evidence type="ECO:0000256" key="2">
    <source>
        <dbReference type="ARBA" id="ARBA00022525"/>
    </source>
</evidence>
<dbReference type="Gene3D" id="3.10.100.10">
    <property type="entry name" value="Mannose-Binding Protein A, subunit A"/>
    <property type="match status" value="1"/>
</dbReference>
<organism evidence="5 6">
    <name type="scientific">Crotalus adamanteus</name>
    <name type="common">Eastern diamondback rattlesnake</name>
    <dbReference type="NCBI Taxonomy" id="8729"/>
    <lineage>
        <taxon>Eukaryota</taxon>
        <taxon>Metazoa</taxon>
        <taxon>Chordata</taxon>
        <taxon>Craniata</taxon>
        <taxon>Vertebrata</taxon>
        <taxon>Euteleostomi</taxon>
        <taxon>Lepidosauria</taxon>
        <taxon>Squamata</taxon>
        <taxon>Bifurcata</taxon>
        <taxon>Unidentata</taxon>
        <taxon>Episquamata</taxon>
        <taxon>Toxicofera</taxon>
        <taxon>Serpentes</taxon>
        <taxon>Colubroidea</taxon>
        <taxon>Viperidae</taxon>
        <taxon>Crotalinae</taxon>
        <taxon>Crotalus</taxon>
    </lineage>
</organism>
<gene>
    <name evidence="5" type="ORF">NXF25_021097</name>
</gene>
<dbReference type="PROSITE" id="PS50041">
    <property type="entry name" value="C_TYPE_LECTIN_2"/>
    <property type="match status" value="1"/>
</dbReference>
<keyword evidence="6" id="KW-1185">Reference proteome</keyword>
<proteinExistence type="predicted"/>
<dbReference type="InterPro" id="IPR050111">
    <property type="entry name" value="C-type_lectin/snaclec_domain"/>
</dbReference>
<dbReference type="Pfam" id="PF00059">
    <property type="entry name" value="Lectin_C"/>
    <property type="match status" value="1"/>
</dbReference>
<keyword evidence="2" id="KW-0964">Secreted</keyword>
<dbReference type="InterPro" id="IPR016187">
    <property type="entry name" value="CTDL_fold"/>
</dbReference>
<evidence type="ECO:0000313" key="6">
    <source>
        <dbReference type="Proteomes" id="UP001474421"/>
    </source>
</evidence>
<dbReference type="SMART" id="SM00034">
    <property type="entry name" value="CLECT"/>
    <property type="match status" value="1"/>
</dbReference>
<name>A0AAW1B7J7_CROAD</name>
<reference evidence="5 6" key="1">
    <citation type="journal article" date="2024" name="Proc. Natl. Acad. Sci. U.S.A.">
        <title>The genetic regulatory architecture and epigenomic basis for age-related changes in rattlesnake venom.</title>
        <authorList>
            <person name="Hogan M.P."/>
            <person name="Holding M.L."/>
            <person name="Nystrom G.S."/>
            <person name="Colston T.J."/>
            <person name="Bartlett D.A."/>
            <person name="Mason A.J."/>
            <person name="Ellsworth S.A."/>
            <person name="Rautsaw R.M."/>
            <person name="Lawrence K.C."/>
            <person name="Strickland J.L."/>
            <person name="He B."/>
            <person name="Fraser P."/>
            <person name="Margres M.J."/>
            <person name="Gilbert D.M."/>
            <person name="Gibbs H.L."/>
            <person name="Parkinson C.L."/>
            <person name="Rokyta D.R."/>
        </authorList>
    </citation>
    <scope>NUCLEOTIDE SEQUENCE [LARGE SCALE GENOMIC DNA]</scope>
    <source>
        <strain evidence="5">DRR0105</strain>
    </source>
</reference>
<comment type="caution">
    <text evidence="5">The sequence shown here is derived from an EMBL/GenBank/DDBJ whole genome shotgun (WGS) entry which is preliminary data.</text>
</comment>
<dbReference type="PANTHER" id="PTHR22803">
    <property type="entry name" value="MANNOSE, PHOSPHOLIPASE, LECTIN RECEPTOR RELATED"/>
    <property type="match status" value="1"/>
</dbReference>
<accession>A0AAW1B7J7</accession>
<dbReference type="SUPFAM" id="SSF56436">
    <property type="entry name" value="C-type lectin-like"/>
    <property type="match status" value="1"/>
</dbReference>
<evidence type="ECO:0000259" key="4">
    <source>
        <dbReference type="PROSITE" id="PS50041"/>
    </source>
</evidence>
<dbReference type="EMBL" id="JAOTOJ010000008">
    <property type="protein sequence ID" value="KAK9397736.1"/>
    <property type="molecule type" value="Genomic_DNA"/>
</dbReference>
<dbReference type="Proteomes" id="UP001474421">
    <property type="component" value="Unassembled WGS sequence"/>
</dbReference>
<evidence type="ECO:0000256" key="3">
    <source>
        <dbReference type="ARBA" id="ARBA00023157"/>
    </source>
</evidence>
<keyword evidence="3" id="KW-1015">Disulfide bond</keyword>
<dbReference type="InterPro" id="IPR001304">
    <property type="entry name" value="C-type_lectin-like"/>
</dbReference>
<protein>
    <submittedName>
        <fullName evidence="5">C-type lectin LmsL-like</fullName>
    </submittedName>
</protein>
<feature type="domain" description="C-type lectin" evidence="4">
    <location>
        <begin position="47"/>
        <end position="147"/>
    </location>
</feature>
<evidence type="ECO:0000313" key="5">
    <source>
        <dbReference type="EMBL" id="KAK9397736.1"/>
    </source>
</evidence>
<comment type="subcellular location">
    <subcellularLocation>
        <location evidence="1">Secreted</location>
    </subcellularLocation>
</comment>
<dbReference type="AlphaFoldDB" id="A0AAW1B7J7"/>
<sequence length="157" mass="18072">MHLDVMPGLSGDYLMVAQKVRVHQSNRPPTQPPQLKNFTSQGKELKKQGNCYGYFDAELSWDAAELECQSYGPGCHLASILSRHESSMLSVYIRDKQGSLSSVWMGLYDISGKRWWRWVDESTYNYRAWMVHQPDNYNQSEHCGELTYDSSKPTLLT</sequence>